<feature type="compositionally biased region" description="Basic residues" evidence="6">
    <location>
        <begin position="102"/>
        <end position="117"/>
    </location>
</feature>
<evidence type="ECO:0000256" key="4">
    <source>
        <dbReference type="ARBA" id="ARBA00023054"/>
    </source>
</evidence>
<protein>
    <submittedName>
        <fullName evidence="7">Eukaryotic rRNA processing</fullName>
    </submittedName>
</protein>
<organism evidence="7 8">
    <name type="scientific">Absidia repens</name>
    <dbReference type="NCBI Taxonomy" id="90262"/>
    <lineage>
        <taxon>Eukaryota</taxon>
        <taxon>Fungi</taxon>
        <taxon>Fungi incertae sedis</taxon>
        <taxon>Mucoromycota</taxon>
        <taxon>Mucoromycotina</taxon>
        <taxon>Mucoromycetes</taxon>
        <taxon>Mucorales</taxon>
        <taxon>Cunninghamellaceae</taxon>
        <taxon>Absidia</taxon>
    </lineage>
</organism>
<evidence type="ECO:0000313" key="8">
    <source>
        <dbReference type="Proteomes" id="UP000193560"/>
    </source>
</evidence>
<keyword evidence="3" id="KW-0690">Ribosome biogenesis</keyword>
<dbReference type="GO" id="GO:0034399">
    <property type="term" value="C:nuclear periphery"/>
    <property type="evidence" value="ECO:0007669"/>
    <property type="project" value="TreeGrafter"/>
</dbReference>
<evidence type="ECO:0000256" key="5">
    <source>
        <dbReference type="ARBA" id="ARBA00023242"/>
    </source>
</evidence>
<dbReference type="Proteomes" id="UP000193560">
    <property type="component" value="Unassembled WGS sequence"/>
</dbReference>
<accession>A0A1X2IQ00</accession>
<name>A0A1X2IQ00_9FUNG</name>
<keyword evidence="4" id="KW-0175">Coiled coil</keyword>
<dbReference type="AlphaFoldDB" id="A0A1X2IQ00"/>
<dbReference type="PANTHER" id="PTHR13028">
    <property type="entry name" value="RRNA PROCESSING PROTEIN EBNA1-BINDING PROTEIN-RELATED"/>
    <property type="match status" value="1"/>
</dbReference>
<comment type="similarity">
    <text evidence="2">Belongs to the EBP2 family.</text>
</comment>
<reference evidence="7 8" key="1">
    <citation type="submission" date="2016-07" db="EMBL/GenBank/DDBJ databases">
        <title>Pervasive Adenine N6-methylation of Active Genes in Fungi.</title>
        <authorList>
            <consortium name="DOE Joint Genome Institute"/>
            <person name="Mondo S.J."/>
            <person name="Dannebaum R.O."/>
            <person name="Kuo R.C."/>
            <person name="Labutti K."/>
            <person name="Haridas S."/>
            <person name="Kuo A."/>
            <person name="Salamov A."/>
            <person name="Ahrendt S.R."/>
            <person name="Lipzen A."/>
            <person name="Sullivan W."/>
            <person name="Andreopoulos W.B."/>
            <person name="Clum A."/>
            <person name="Lindquist E."/>
            <person name="Daum C."/>
            <person name="Ramamoorthy G.K."/>
            <person name="Gryganskyi A."/>
            <person name="Culley D."/>
            <person name="Magnuson J.K."/>
            <person name="James T.Y."/>
            <person name="O'Malley M.A."/>
            <person name="Stajich J.E."/>
            <person name="Spatafora J.W."/>
            <person name="Visel A."/>
            <person name="Grigoriev I.V."/>
        </authorList>
    </citation>
    <scope>NUCLEOTIDE SEQUENCE [LARGE SCALE GENOMIC DNA]</scope>
    <source>
        <strain evidence="7 8">NRRL 1336</strain>
    </source>
</reference>
<dbReference type="EMBL" id="MCGE01000006">
    <property type="protein sequence ID" value="ORZ20351.1"/>
    <property type="molecule type" value="Genomic_DNA"/>
</dbReference>
<dbReference type="GO" id="GO:0042273">
    <property type="term" value="P:ribosomal large subunit biogenesis"/>
    <property type="evidence" value="ECO:0007669"/>
    <property type="project" value="TreeGrafter"/>
</dbReference>
<evidence type="ECO:0000313" key="7">
    <source>
        <dbReference type="EMBL" id="ORZ20351.1"/>
    </source>
</evidence>
<feature type="compositionally biased region" description="Basic residues" evidence="6">
    <location>
        <begin position="39"/>
        <end position="51"/>
    </location>
</feature>
<dbReference type="OrthoDB" id="443772at2759"/>
<dbReference type="GO" id="GO:0006364">
    <property type="term" value="P:rRNA processing"/>
    <property type="evidence" value="ECO:0007669"/>
    <property type="project" value="TreeGrafter"/>
</dbReference>
<keyword evidence="8" id="KW-1185">Reference proteome</keyword>
<dbReference type="GO" id="GO:0030687">
    <property type="term" value="C:preribosome, large subunit precursor"/>
    <property type="evidence" value="ECO:0007669"/>
    <property type="project" value="TreeGrafter"/>
</dbReference>
<dbReference type="InterPro" id="IPR008610">
    <property type="entry name" value="Ebp2"/>
</dbReference>
<gene>
    <name evidence="7" type="ORF">BCR42DRAFT_448666</name>
</gene>
<proteinExistence type="inferred from homology"/>
<dbReference type="STRING" id="90262.A0A1X2IQ00"/>
<sequence>MQYHEPFNRRSNDSFSQSVRQRLLDEAAQNKASEEAKRQRNLKNLAKRSKYRNNWIDKKKNPKRWIKSNYSNERKDGSNNESLTLDNDFDVALDQGDLDNKRQKKGRKSGGGKPTKRQIKDTKYGFGRNRGKHHKSNTAESSGDVGGYRKKGCAPNRGGNAEWK</sequence>
<evidence type="ECO:0000256" key="3">
    <source>
        <dbReference type="ARBA" id="ARBA00022517"/>
    </source>
</evidence>
<dbReference type="Pfam" id="PF05890">
    <property type="entry name" value="Ebp2"/>
    <property type="match status" value="1"/>
</dbReference>
<evidence type="ECO:0000256" key="6">
    <source>
        <dbReference type="SAM" id="MobiDB-lite"/>
    </source>
</evidence>
<dbReference type="PANTHER" id="PTHR13028:SF0">
    <property type="entry name" value="RRNA-PROCESSING PROTEIN EBP2-RELATED"/>
    <property type="match status" value="1"/>
</dbReference>
<feature type="region of interest" description="Disordered" evidence="6">
    <location>
        <begin position="27"/>
        <end position="164"/>
    </location>
</feature>
<keyword evidence="5" id="KW-0539">Nucleus</keyword>
<comment type="subcellular location">
    <subcellularLocation>
        <location evidence="1">Nucleus</location>
        <location evidence="1">Nucleolus</location>
    </subcellularLocation>
</comment>
<evidence type="ECO:0000256" key="2">
    <source>
        <dbReference type="ARBA" id="ARBA00007336"/>
    </source>
</evidence>
<evidence type="ECO:0000256" key="1">
    <source>
        <dbReference type="ARBA" id="ARBA00004604"/>
    </source>
</evidence>
<comment type="caution">
    <text evidence="7">The sequence shown here is derived from an EMBL/GenBank/DDBJ whole genome shotgun (WGS) entry which is preliminary data.</text>
</comment>
<dbReference type="GO" id="GO:0005730">
    <property type="term" value="C:nucleolus"/>
    <property type="evidence" value="ECO:0007669"/>
    <property type="project" value="UniProtKB-SubCell"/>
</dbReference>